<dbReference type="HOGENOM" id="CLU_065997_0_0_6"/>
<dbReference type="Proteomes" id="UP000018418">
    <property type="component" value="Unassembled WGS sequence"/>
</dbReference>
<dbReference type="OrthoDB" id="9803010at2"/>
<dbReference type="Pfam" id="PF07993">
    <property type="entry name" value="NAD_binding_4"/>
    <property type="match status" value="1"/>
</dbReference>
<proteinExistence type="predicted"/>
<dbReference type="STRING" id="396323.VH98_10915"/>
<evidence type="ECO:0000259" key="1">
    <source>
        <dbReference type="Pfam" id="PF07993"/>
    </source>
</evidence>
<organism evidence="2 3">
    <name type="scientific">Acinetobacter brisouii CIP 110357</name>
    <dbReference type="NCBI Taxonomy" id="1341683"/>
    <lineage>
        <taxon>Bacteria</taxon>
        <taxon>Pseudomonadati</taxon>
        <taxon>Pseudomonadota</taxon>
        <taxon>Gammaproteobacteria</taxon>
        <taxon>Moraxellales</taxon>
        <taxon>Moraxellaceae</taxon>
        <taxon>Acinetobacter</taxon>
    </lineage>
</organism>
<accession>V2UR43</accession>
<dbReference type="AlphaFoldDB" id="V2UR43"/>
<dbReference type="GO" id="GO:0005737">
    <property type="term" value="C:cytoplasm"/>
    <property type="evidence" value="ECO:0007669"/>
    <property type="project" value="TreeGrafter"/>
</dbReference>
<name>V2UR43_9GAMM</name>
<feature type="domain" description="Thioester reductase (TE)" evidence="1">
    <location>
        <begin position="5"/>
        <end position="242"/>
    </location>
</feature>
<comment type="caution">
    <text evidence="2">The sequence shown here is derived from an EMBL/GenBank/DDBJ whole genome shotgun (WGS) entry which is preliminary data.</text>
</comment>
<sequence>MAILVTGATGFLGRFVLLELLQQKQDVVALLRNPEQQMPTLCKWLQEKGGDTAHLQYIQGDLAQRDLAVSASDWQRLAQVDTLIHTGVLFAWNLTAVQAQTTNVDGSLILIQLLKERTQLQRVILISGYMLTLKAYLQQYGIDPAQPLQSNWQQLYRQLGSYEASKIEAHFRSLALAQELKLDWTVIHPATLIGTENTGEIAEHQVFTQIVKQINQGKMLALPGSARHTLPWVSVDHVVQGIIQCLKDRSSYQQEILLAHPQSLSFHHVVRLIAKQLKIQPPHFCVPLPILATLLRWQPLAQRLNLSREMLEFLRTEPLTPNQSYTVHHVSQASLDEQLMQSVAWIKQHYL</sequence>
<dbReference type="EMBL" id="AYEU01000003">
    <property type="protein sequence ID" value="ESK52452.1"/>
    <property type="molecule type" value="Genomic_DNA"/>
</dbReference>
<evidence type="ECO:0000313" key="3">
    <source>
        <dbReference type="Proteomes" id="UP000018418"/>
    </source>
</evidence>
<keyword evidence="3" id="KW-1185">Reference proteome</keyword>
<protein>
    <recommendedName>
        <fullName evidence="1">Thioester reductase (TE) domain-containing protein</fullName>
    </recommendedName>
</protein>
<gene>
    <name evidence="2" type="ORF">P255_00603</name>
</gene>
<dbReference type="InterPro" id="IPR013120">
    <property type="entry name" value="FAR_NAD-bd"/>
</dbReference>
<dbReference type="PANTHER" id="PTHR48079:SF6">
    <property type="entry name" value="NAD(P)-BINDING DOMAIN-CONTAINING PROTEIN-RELATED"/>
    <property type="match status" value="1"/>
</dbReference>
<dbReference type="Gene3D" id="3.40.50.720">
    <property type="entry name" value="NAD(P)-binding Rossmann-like Domain"/>
    <property type="match status" value="1"/>
</dbReference>
<dbReference type="RefSeq" id="WP_004903463.1">
    <property type="nucleotide sequence ID" value="NZ_BBTI01000004.1"/>
</dbReference>
<evidence type="ECO:0000313" key="2">
    <source>
        <dbReference type="EMBL" id="ESK52452.1"/>
    </source>
</evidence>
<dbReference type="SUPFAM" id="SSF51735">
    <property type="entry name" value="NAD(P)-binding Rossmann-fold domains"/>
    <property type="match status" value="1"/>
</dbReference>
<dbReference type="PATRIC" id="fig|1341683.3.peg.600"/>
<reference evidence="2 3" key="1">
    <citation type="submission" date="2013-10" db="EMBL/GenBank/DDBJ databases">
        <title>The Genome Sequence of Acinetobacter brisouii CIP 110357.</title>
        <authorList>
            <consortium name="The Broad Institute Genomics Platform"/>
            <consortium name="The Broad Institute Genome Sequencing Center for Infectious Disease"/>
            <person name="Cerqueira G."/>
            <person name="Feldgarden M."/>
            <person name="Courvalin P."/>
            <person name="Grillot-Courvalin C."/>
            <person name="Clermont D."/>
            <person name="Rocha E."/>
            <person name="Yoon E.-J."/>
            <person name="Nemec A."/>
            <person name="Young S.K."/>
            <person name="Zeng Q."/>
            <person name="Gargeya S."/>
            <person name="Fitzgerald M."/>
            <person name="Abouelleil A."/>
            <person name="Alvarado L."/>
            <person name="Berlin A.M."/>
            <person name="Chapman S.B."/>
            <person name="Gainer-Dewar J."/>
            <person name="Goldberg J."/>
            <person name="Gnerre S."/>
            <person name="Griggs A."/>
            <person name="Gujja S."/>
            <person name="Hansen M."/>
            <person name="Howarth C."/>
            <person name="Imamovic A."/>
            <person name="Ireland A."/>
            <person name="Larimer J."/>
            <person name="McCowan C."/>
            <person name="Murphy C."/>
            <person name="Pearson M."/>
            <person name="Poon T.W."/>
            <person name="Priest M."/>
            <person name="Roberts A."/>
            <person name="Saif S."/>
            <person name="Shea T."/>
            <person name="Sykes S."/>
            <person name="Wortman J."/>
            <person name="Nusbaum C."/>
            <person name="Birren B."/>
        </authorList>
    </citation>
    <scope>NUCLEOTIDE SEQUENCE [LARGE SCALE GENOMIC DNA]</scope>
    <source>
        <strain evidence="2 3">CIP 110357</strain>
    </source>
</reference>
<dbReference type="PANTHER" id="PTHR48079">
    <property type="entry name" value="PROTEIN YEEZ"/>
    <property type="match status" value="1"/>
</dbReference>
<dbReference type="GO" id="GO:0004029">
    <property type="term" value="F:aldehyde dehydrogenase (NAD+) activity"/>
    <property type="evidence" value="ECO:0007669"/>
    <property type="project" value="TreeGrafter"/>
</dbReference>
<dbReference type="InterPro" id="IPR036291">
    <property type="entry name" value="NAD(P)-bd_dom_sf"/>
</dbReference>
<dbReference type="InterPro" id="IPR051783">
    <property type="entry name" value="NAD(P)-dependent_oxidoreduct"/>
</dbReference>